<accession>A0A850LE25</accession>
<dbReference type="EMBL" id="JABXIY010000009">
    <property type="protein sequence ID" value="NVK95999.1"/>
    <property type="molecule type" value="Genomic_DNA"/>
</dbReference>
<proteinExistence type="predicted"/>
<keyword evidence="1" id="KW-0812">Transmembrane</keyword>
<evidence type="ECO:0000313" key="4">
    <source>
        <dbReference type="Proteomes" id="UP000565723"/>
    </source>
</evidence>
<dbReference type="Proteomes" id="UP000565723">
    <property type="component" value="Unassembled WGS sequence"/>
</dbReference>
<comment type="caution">
    <text evidence="3">The sequence shown here is derived from an EMBL/GenBank/DDBJ whole genome shotgun (WGS) entry which is preliminary data.</text>
</comment>
<name>A0A850LE25_9RHOB</name>
<feature type="transmembrane region" description="Helical" evidence="1">
    <location>
        <begin position="103"/>
        <end position="119"/>
    </location>
</feature>
<protein>
    <submittedName>
        <fullName evidence="3">Tripartite tricarboxylate transporter TctB family protein</fullName>
    </submittedName>
</protein>
<sequence length="162" mass="16893">MPLTNRNIASIVIAVLSGFALWLLPDHVRGDNRLFGSNGTLLPALALAIILGLSALEVLQSLLAARRSRMPHAEDVAIGRAALFGMLLVTLLAGVFAVLLRPVGYVPVALLLVSALMVGTGGRRPLVVLAVSAVAVAILVVGLRFGLGVHLQLWPSANLWGG</sequence>
<feature type="transmembrane region" description="Helical" evidence="1">
    <location>
        <begin position="77"/>
        <end position="97"/>
    </location>
</feature>
<evidence type="ECO:0000256" key="1">
    <source>
        <dbReference type="SAM" id="Phobius"/>
    </source>
</evidence>
<reference evidence="3 4" key="1">
    <citation type="journal article" date="2020" name="Proc. Natl. Acad. Sci. U.S.A.">
        <title>Ecological drivers of bacterial community assembly in synthetic phycospheres.</title>
        <authorList>
            <person name="Fu H."/>
            <person name="Uchimiya M."/>
            <person name="Gore J."/>
            <person name="Moran M.A."/>
        </authorList>
    </citation>
    <scope>NUCLEOTIDE SEQUENCE [LARGE SCALE GENOMIC DNA]</scope>
    <source>
        <strain evidence="3">HF-Din03</strain>
    </source>
</reference>
<evidence type="ECO:0000313" key="3">
    <source>
        <dbReference type="EMBL" id="NVK95999.1"/>
    </source>
</evidence>
<feature type="transmembrane region" description="Helical" evidence="1">
    <location>
        <begin position="7"/>
        <end position="24"/>
    </location>
</feature>
<dbReference type="RefSeq" id="WP_011048097.1">
    <property type="nucleotide sequence ID" value="NZ_CP076685.1"/>
</dbReference>
<evidence type="ECO:0000259" key="2">
    <source>
        <dbReference type="Pfam" id="PF07331"/>
    </source>
</evidence>
<feature type="domain" description="DUF1468" evidence="2">
    <location>
        <begin position="8"/>
        <end position="151"/>
    </location>
</feature>
<feature type="transmembrane region" description="Helical" evidence="1">
    <location>
        <begin position="126"/>
        <end position="147"/>
    </location>
</feature>
<dbReference type="AlphaFoldDB" id="A0A850LE25"/>
<feature type="transmembrane region" description="Helical" evidence="1">
    <location>
        <begin position="44"/>
        <end position="65"/>
    </location>
</feature>
<keyword evidence="1" id="KW-0472">Membrane</keyword>
<gene>
    <name evidence="3" type="ORF">HW564_03630</name>
</gene>
<organism evidence="3 4">
    <name type="scientific">Ruegeria pomeroyi</name>
    <dbReference type="NCBI Taxonomy" id="89184"/>
    <lineage>
        <taxon>Bacteria</taxon>
        <taxon>Pseudomonadati</taxon>
        <taxon>Pseudomonadota</taxon>
        <taxon>Alphaproteobacteria</taxon>
        <taxon>Rhodobacterales</taxon>
        <taxon>Roseobacteraceae</taxon>
        <taxon>Ruegeria</taxon>
    </lineage>
</organism>
<keyword evidence="1" id="KW-1133">Transmembrane helix</keyword>
<dbReference type="Pfam" id="PF07331">
    <property type="entry name" value="TctB"/>
    <property type="match status" value="1"/>
</dbReference>
<dbReference type="InterPro" id="IPR009936">
    <property type="entry name" value="DUF1468"/>
</dbReference>